<name>A0A3G8YDK3_9DEIO</name>
<feature type="compositionally biased region" description="Basic and acidic residues" evidence="1">
    <location>
        <begin position="542"/>
        <end position="562"/>
    </location>
</feature>
<evidence type="ECO:0000256" key="1">
    <source>
        <dbReference type="SAM" id="MobiDB-lite"/>
    </source>
</evidence>
<protein>
    <recommendedName>
        <fullName evidence="2">TOTE conflict system primase domain-containing protein</fullName>
    </recommendedName>
</protein>
<dbReference type="AlphaFoldDB" id="A0A3G8YDK3"/>
<evidence type="ECO:0000313" key="4">
    <source>
        <dbReference type="Proteomes" id="UP000276417"/>
    </source>
</evidence>
<dbReference type="EMBL" id="CP034183">
    <property type="protein sequence ID" value="AZI43428.1"/>
    <property type="molecule type" value="Genomic_DNA"/>
</dbReference>
<feature type="compositionally biased region" description="Polar residues" evidence="1">
    <location>
        <begin position="573"/>
        <end position="585"/>
    </location>
</feature>
<proteinExistence type="predicted"/>
<feature type="region of interest" description="Disordered" evidence="1">
    <location>
        <begin position="542"/>
        <end position="596"/>
    </location>
</feature>
<evidence type="ECO:0000259" key="2">
    <source>
        <dbReference type="Pfam" id="PF22548"/>
    </source>
</evidence>
<feature type="compositionally biased region" description="Low complexity" evidence="1">
    <location>
        <begin position="586"/>
        <end position="596"/>
    </location>
</feature>
<sequence length="596" mass="65914">MSEKQHGELTQLMMKLFPATSQRHLRAYEPEAGQRKNVLEIKRRAGSNDYAQHLDPSSWDVVGSLGLMPGILSGTIWRTPWAVMDFDEATPTDLADFFSVLTQHGLVFTVSHGTTGRGAHVWFFLDEAVTLKQAYKTLAFLKRAAKKQGHIDIHLRPVAASGKGVGIMLPYRGAAQDGLGANPLYSPLTGAQLDLWELAAAPLQSAKAFVKLGNLKSVEKFLARVRPKERPKLTSRLPSVLDDPSLRWNFELKRLNSLWQEGRRHYLTVAVTAYGVDLGIDPDTIRDDVMDLVESCNDEQAADREQAIEAGLKRQEAGEMLNAAHFYEEADVELPRAAELAEVRELLDVGVYDLMSQPWPGKAGKTDRSLYKALLYLAWEYGILHPEGVELSVAWSQLNDEANVASSNTLGNSLGRLEAAGLLSRAKCSFEGKSGSFVLLVTKRSILLRGGQDRECFGLSPALRNGGGALGKTREQIVDLLIWCGLPQTREDLASSMATRWQDLNEPLSTLVSDQIVHERGSGRGAFMDLVDNWRDLLERRQRSDGSTGRREGQREEATEKSRRYRKHIIAQQVANSQPLTANDDSPTSSPSSSAT</sequence>
<dbReference type="Proteomes" id="UP000276417">
    <property type="component" value="Chromosome 1"/>
</dbReference>
<dbReference type="OrthoDB" id="784829at2"/>
<organism evidence="3 4">
    <name type="scientific">Deinococcus psychrotolerans</name>
    <dbReference type="NCBI Taxonomy" id="2489213"/>
    <lineage>
        <taxon>Bacteria</taxon>
        <taxon>Thermotogati</taxon>
        <taxon>Deinococcota</taxon>
        <taxon>Deinococci</taxon>
        <taxon>Deinococcales</taxon>
        <taxon>Deinococcaceae</taxon>
        <taxon>Deinococcus</taxon>
    </lineage>
</organism>
<evidence type="ECO:0000313" key="3">
    <source>
        <dbReference type="EMBL" id="AZI43428.1"/>
    </source>
</evidence>
<dbReference type="RefSeq" id="WP_124871973.1">
    <property type="nucleotide sequence ID" value="NZ_CP034183.1"/>
</dbReference>
<accession>A0A3G8YDK3</accession>
<keyword evidence="4" id="KW-1185">Reference proteome</keyword>
<reference evidence="3 4" key="1">
    <citation type="submission" date="2018-11" db="EMBL/GenBank/DDBJ databases">
        <title>Deinococcus shelandsis sp. nov., isolated from South Shetland Islands soil of Antarctica.</title>
        <authorList>
            <person name="Tian J."/>
        </authorList>
    </citation>
    <scope>NUCLEOTIDE SEQUENCE [LARGE SCALE GENOMIC DNA]</scope>
    <source>
        <strain evidence="3 4">S14-83T</strain>
    </source>
</reference>
<dbReference type="KEGG" id="dph:EHF33_12290"/>
<dbReference type="InterPro" id="IPR054347">
    <property type="entry name" value="TOTE_primase"/>
</dbReference>
<gene>
    <name evidence="3" type="ORF">EHF33_12290</name>
</gene>
<feature type="domain" description="TOTE conflict system primase" evidence="2">
    <location>
        <begin position="80"/>
        <end position="151"/>
    </location>
</feature>
<dbReference type="Pfam" id="PF22548">
    <property type="entry name" value="AEP-TOTE"/>
    <property type="match status" value="1"/>
</dbReference>